<dbReference type="Gene3D" id="3.20.20.80">
    <property type="entry name" value="Glycosidases"/>
    <property type="match status" value="1"/>
</dbReference>
<dbReference type="GO" id="GO:2000886">
    <property type="term" value="P:glucuronoxylan catabolic process"/>
    <property type="evidence" value="ECO:0007669"/>
    <property type="project" value="UniProtKB-ARBA"/>
</dbReference>
<evidence type="ECO:0000256" key="2">
    <source>
        <dbReference type="ARBA" id="ARBA00022651"/>
    </source>
</evidence>
<feature type="active site" description="Proton donor" evidence="9">
    <location>
        <position position="313"/>
    </location>
</feature>
<protein>
    <recommendedName>
        <fullName evidence="10">Xylan alpha-1,2-glucuronidase</fullName>
        <ecNumber evidence="10">3.2.1.131</ecNumber>
    </recommendedName>
</protein>
<evidence type="ECO:0000256" key="1">
    <source>
        <dbReference type="ARBA" id="ARBA00008833"/>
    </source>
</evidence>
<dbReference type="AlphaFoldDB" id="A0A369QD65"/>
<sequence length="722" mass="81500">MLMNFKFLAIYLFVLFTTILSLPVIADDGYRLWQRYDFVQDQAKRQAYLANLTGLVIEGNSPTLTVARQELVTGLAGLLGKPLRLTSLNTAGVLILGTPQNTSVIKNLNLAVKLTALGPEGFLILSAQVQGKKATVITANSDVGVLYGTFHFLKLLQTNQDITQLNISSAPKIQRRILNHWDNLDRTVERGYAGFSIWDWHKLPDYIDQRYIDYARANASIGINGTVLTNVNANALILTPQYLVKVKALADAFRPYGLKVYLTARFSAPVEMGGLKTADPLDAQVKTWWKNKAAEIYSYVPDFGGFLVKANSEGQPGPQNYGRSHADGANMLADAVAEKGGIVMWRAFVYDNKVPDDRAKQAYTEFKPLDGQFRKNVLVQVKNGPIDFQPREPFHPLFGAMPQTPLMMEFQITQEYLGQATNLVYQAPLYKETLDADTHVKGAGSTVAKVVDGSLHQYELTGMAGVANIGNDRNWTGHLFGQANWYCFGRLAWDHTLSSEKIADEWLRMTFTNEATFLNPINKMMRQSRETLVNYMTPLGLHHIMGYSHHYGPGPWIKDKQRADWTSVYYHKASPEGIGFDRTVTGSNALAQYAPGVQQQFGKPATCPEEFLLWFHHVKWDYKVKSGRSLWDELCQRYYRGAAEVGQMRQTWQAAQAYVDAERFNHVKMLLLIQEKEARWWRDACVLYFQTFAQRPIPAGLEKPSQTLDYYVKQDPKFVPGN</sequence>
<dbReference type="InterPro" id="IPR037054">
    <property type="entry name" value="A-glucoronidase_C_sf"/>
</dbReference>
<proteinExistence type="inferred from homology"/>
<dbReference type="Pfam" id="PF03648">
    <property type="entry name" value="Glyco_hydro_67N"/>
    <property type="match status" value="1"/>
</dbReference>
<keyword evidence="4 10" id="KW-0119">Carbohydrate metabolism</keyword>
<feature type="domain" description="Glycosyl hydrolase family 67 C-terminal" evidence="12">
    <location>
        <begin position="476"/>
        <end position="700"/>
    </location>
</feature>
<dbReference type="SUPFAM" id="SSF55545">
    <property type="entry name" value="beta-N-acetylhexosaminidase-like domain"/>
    <property type="match status" value="1"/>
</dbReference>
<feature type="domain" description="Alpha glucuronidase N-terminal" evidence="11">
    <location>
        <begin position="32"/>
        <end position="152"/>
    </location>
</feature>
<keyword evidence="5 8" id="KW-0326">Glycosidase</keyword>
<evidence type="ECO:0000256" key="8">
    <source>
        <dbReference type="PIRNR" id="PIRNR029900"/>
    </source>
</evidence>
<accession>A0A369QD65</accession>
<feature type="domain" description="Glycosyl hydrolase family 67 catalytic" evidence="13">
    <location>
        <begin position="156"/>
        <end position="475"/>
    </location>
</feature>
<comment type="subunit">
    <text evidence="10">Homodimer.</text>
</comment>
<evidence type="ECO:0000256" key="4">
    <source>
        <dbReference type="ARBA" id="ARBA00023277"/>
    </source>
</evidence>
<comment type="catalytic activity">
    <reaction evidence="7 10">
        <text>Hydrolysis of (1-&gt;2)-alpha-D-(4-O-methyl)glucuronosyl links in the main chain of hardwood xylans.</text>
        <dbReference type="EC" id="3.2.1.131"/>
    </reaction>
</comment>
<dbReference type="Pfam" id="PF07477">
    <property type="entry name" value="Glyco_hydro_67C"/>
    <property type="match status" value="1"/>
</dbReference>
<gene>
    <name evidence="14" type="primary">aguA</name>
    <name evidence="14" type="ORF">AHMF7616_00872</name>
</gene>
<evidence type="ECO:0000256" key="6">
    <source>
        <dbReference type="ARBA" id="ARBA00023326"/>
    </source>
</evidence>
<dbReference type="InterPro" id="IPR011099">
    <property type="entry name" value="Glyco_hydro_67_C"/>
</dbReference>
<dbReference type="PANTHER" id="PTHR39207">
    <property type="entry name" value="ALPHA-GLUCURONIDASE A"/>
    <property type="match status" value="1"/>
</dbReference>
<dbReference type="SUPFAM" id="SSF51445">
    <property type="entry name" value="(Trans)glycosidases"/>
    <property type="match status" value="1"/>
</dbReference>
<dbReference type="Gene3D" id="3.30.379.10">
    <property type="entry name" value="Chitobiase/beta-hexosaminidase domain 2-like"/>
    <property type="match status" value="1"/>
</dbReference>
<evidence type="ECO:0000259" key="13">
    <source>
        <dbReference type="Pfam" id="PF07488"/>
    </source>
</evidence>
<reference evidence="14 15" key="1">
    <citation type="submission" date="2018-04" db="EMBL/GenBank/DDBJ databases">
        <title>Adhaeribacter sp. HMF7616 genome sequencing and assembly.</title>
        <authorList>
            <person name="Kang H."/>
            <person name="Kang J."/>
            <person name="Cha I."/>
            <person name="Kim H."/>
            <person name="Joh K."/>
        </authorList>
    </citation>
    <scope>NUCLEOTIDE SEQUENCE [LARGE SCALE GENOMIC DNA]</scope>
    <source>
        <strain evidence="14 15">HMF7616</strain>
    </source>
</reference>
<organism evidence="14 15">
    <name type="scientific">Adhaeribacter pallidiroseus</name>
    <dbReference type="NCBI Taxonomy" id="2072847"/>
    <lineage>
        <taxon>Bacteria</taxon>
        <taxon>Pseudomonadati</taxon>
        <taxon>Bacteroidota</taxon>
        <taxon>Cytophagia</taxon>
        <taxon>Cytophagales</taxon>
        <taxon>Hymenobacteraceae</taxon>
        <taxon>Adhaeribacter</taxon>
    </lineage>
</organism>
<dbReference type="GO" id="GO:0005576">
    <property type="term" value="C:extracellular region"/>
    <property type="evidence" value="ECO:0007669"/>
    <property type="project" value="InterPro"/>
</dbReference>
<name>A0A369QD65_9BACT</name>
<keyword evidence="2 8" id="KW-0858">Xylan degradation</keyword>
<dbReference type="InterPro" id="IPR029018">
    <property type="entry name" value="Hex-like_dom2"/>
</dbReference>
<dbReference type="InterPro" id="IPR011395">
    <property type="entry name" value="Glyco_hydro_67_aGlcAse"/>
</dbReference>
<evidence type="ECO:0000313" key="14">
    <source>
        <dbReference type="EMBL" id="RDC62280.1"/>
    </source>
</evidence>
<evidence type="ECO:0000256" key="5">
    <source>
        <dbReference type="ARBA" id="ARBA00023295"/>
    </source>
</evidence>
<dbReference type="InterPro" id="IPR011100">
    <property type="entry name" value="Glyco_hydro_67_cat"/>
</dbReference>
<comment type="similarity">
    <text evidence="1 8 10">Belongs to the glycosyl hydrolase 67 family.</text>
</comment>
<evidence type="ECO:0000313" key="15">
    <source>
        <dbReference type="Proteomes" id="UP000253919"/>
    </source>
</evidence>
<dbReference type="InterPro" id="IPR005154">
    <property type="entry name" value="Glyco_hydro_67_aGlcAse_N"/>
</dbReference>
<feature type="active site" description="Proton acceptor" evidence="9">
    <location>
        <position position="415"/>
    </location>
</feature>
<dbReference type="PIRSF" id="PIRSF029900">
    <property type="entry name" value="Alpha-glucuronds"/>
    <property type="match status" value="1"/>
</dbReference>
<dbReference type="InterPro" id="IPR017853">
    <property type="entry name" value="GH"/>
</dbReference>
<dbReference type="Gene3D" id="3.90.1330.10">
    <property type="entry name" value="Alpha-glucuronidase, C-terminal domain"/>
    <property type="match status" value="1"/>
</dbReference>
<dbReference type="GO" id="GO:0046559">
    <property type="term" value="F:alpha-glucuronidase activity"/>
    <property type="evidence" value="ECO:0007669"/>
    <property type="project" value="InterPro"/>
</dbReference>
<dbReference type="Proteomes" id="UP000253919">
    <property type="component" value="Unassembled WGS sequence"/>
</dbReference>
<comment type="caution">
    <text evidence="14">The sequence shown here is derived from an EMBL/GenBank/DDBJ whole genome shotgun (WGS) entry which is preliminary data.</text>
</comment>
<keyword evidence="3 8" id="KW-0378">Hydrolase</keyword>
<dbReference type="Pfam" id="PF07488">
    <property type="entry name" value="Glyco_hydro_67M"/>
    <property type="match status" value="1"/>
</dbReference>
<keyword evidence="6 10" id="KW-0624">Polysaccharide degradation</keyword>
<dbReference type="FunFam" id="3.20.20.80:FF:000096">
    <property type="entry name" value="Xylan alpha-1,2-glucuronidase"/>
    <property type="match status" value="1"/>
</dbReference>
<feature type="active site" description="Proton acceptor" evidence="9">
    <location>
        <position position="387"/>
    </location>
</feature>
<dbReference type="EMBL" id="QASA01000001">
    <property type="protein sequence ID" value="RDC62280.1"/>
    <property type="molecule type" value="Genomic_DNA"/>
</dbReference>
<evidence type="ECO:0000259" key="11">
    <source>
        <dbReference type="Pfam" id="PF03648"/>
    </source>
</evidence>
<evidence type="ECO:0000256" key="9">
    <source>
        <dbReference type="PIRSR" id="PIRSR029900-1"/>
    </source>
</evidence>
<evidence type="ECO:0000256" key="10">
    <source>
        <dbReference type="RuleBase" id="RU361198"/>
    </source>
</evidence>
<dbReference type="PANTHER" id="PTHR39207:SF1">
    <property type="entry name" value="ALPHA-GLUCURONIDASE A"/>
    <property type="match status" value="1"/>
</dbReference>
<keyword evidence="15" id="KW-1185">Reference proteome</keyword>
<evidence type="ECO:0000259" key="12">
    <source>
        <dbReference type="Pfam" id="PF07477"/>
    </source>
</evidence>
<evidence type="ECO:0000256" key="7">
    <source>
        <dbReference type="ARBA" id="ARBA00052795"/>
    </source>
</evidence>
<dbReference type="EC" id="3.2.1.131" evidence="10"/>
<evidence type="ECO:0000256" key="3">
    <source>
        <dbReference type="ARBA" id="ARBA00022801"/>
    </source>
</evidence>
<dbReference type="GO" id="GO:0033939">
    <property type="term" value="F:xylan alpha-1,2-glucuronosidase activity"/>
    <property type="evidence" value="ECO:0007669"/>
    <property type="project" value="UniProtKB-EC"/>
</dbReference>